<evidence type="ECO:0000313" key="2">
    <source>
        <dbReference type="Proteomes" id="UP000013777"/>
    </source>
</evidence>
<gene>
    <name evidence="1" type="ORF">UAS_00562</name>
</gene>
<reference evidence="1 2" key="1">
    <citation type="submission" date="2013-02" db="EMBL/GenBank/DDBJ databases">
        <title>The Genome Sequence of Enterococcus asini ATCC_700915.</title>
        <authorList>
            <consortium name="The Broad Institute Genome Sequencing Platform"/>
            <consortium name="The Broad Institute Genome Sequencing Center for Infectious Disease"/>
            <person name="Earl A.M."/>
            <person name="Gilmore M.S."/>
            <person name="Lebreton F."/>
            <person name="Walker B."/>
            <person name="Young S.K."/>
            <person name="Zeng Q."/>
            <person name="Gargeya S."/>
            <person name="Fitzgerald M."/>
            <person name="Haas B."/>
            <person name="Abouelleil A."/>
            <person name="Alvarado L."/>
            <person name="Arachchi H.M."/>
            <person name="Berlin A.M."/>
            <person name="Chapman S.B."/>
            <person name="Dewar J."/>
            <person name="Goldberg J."/>
            <person name="Griggs A."/>
            <person name="Gujja S."/>
            <person name="Hansen M."/>
            <person name="Howarth C."/>
            <person name="Imamovic A."/>
            <person name="Larimer J."/>
            <person name="McCowan C."/>
            <person name="Murphy C."/>
            <person name="Neiman D."/>
            <person name="Pearson M."/>
            <person name="Priest M."/>
            <person name="Roberts A."/>
            <person name="Saif S."/>
            <person name="Shea T."/>
            <person name="Sisk P."/>
            <person name="Sykes S."/>
            <person name="Wortman J."/>
            <person name="Nusbaum C."/>
            <person name="Birren B."/>
        </authorList>
    </citation>
    <scope>NUCLEOTIDE SEQUENCE [LARGE SCALE GENOMIC DNA]</scope>
    <source>
        <strain evidence="1 2">ATCC 700915</strain>
    </source>
</reference>
<protein>
    <submittedName>
        <fullName evidence="1">Uncharacterized protein</fullName>
    </submittedName>
</protein>
<comment type="caution">
    <text evidence="1">The sequence shown here is derived from an EMBL/GenBank/DDBJ whole genome shotgun (WGS) entry which is preliminary data.</text>
</comment>
<proteinExistence type="predicted"/>
<sequence length="102" mass="11633">MKANITDLRKSVVQILKETDDTELVKDILFKMIDNVAQLNDELEAKIAYFSQQEANLKNMLKSLRESQLAALTKLAEAANLSEYEALEVLEAFKDYVSSQEY</sequence>
<dbReference type="Proteomes" id="UP000013777">
    <property type="component" value="Unassembled WGS sequence"/>
</dbReference>
<dbReference type="EMBL" id="AJAP01000006">
    <property type="protein sequence ID" value="EOH89448.1"/>
    <property type="molecule type" value="Genomic_DNA"/>
</dbReference>
<dbReference type="RefSeq" id="WP_010753229.1">
    <property type="nucleotide sequence ID" value="NZ_ASVU01000001.1"/>
</dbReference>
<keyword evidence="2" id="KW-1185">Reference proteome</keyword>
<dbReference type="STRING" id="57732.RU94_GL001210"/>
<name>R2Q2B6_9ENTE</name>
<dbReference type="PATRIC" id="fig|1158606.3.peg.541"/>
<dbReference type="AlphaFoldDB" id="R2Q2B6"/>
<accession>R2Q2B6</accession>
<evidence type="ECO:0000313" key="1">
    <source>
        <dbReference type="EMBL" id="EOH89448.1"/>
    </source>
</evidence>
<organism evidence="1 2">
    <name type="scientific">Enterococcus asini ATCC 700915</name>
    <dbReference type="NCBI Taxonomy" id="1158606"/>
    <lineage>
        <taxon>Bacteria</taxon>
        <taxon>Bacillati</taxon>
        <taxon>Bacillota</taxon>
        <taxon>Bacilli</taxon>
        <taxon>Lactobacillales</taxon>
        <taxon>Enterococcaceae</taxon>
        <taxon>Enterococcus</taxon>
    </lineage>
</organism>
<dbReference type="GeneID" id="78363776"/>
<dbReference type="HOGENOM" id="CLU_2272965_0_0_9"/>